<protein>
    <submittedName>
        <fullName evidence="4">Alpha/beta hydrolase</fullName>
    </submittedName>
</protein>
<dbReference type="GO" id="GO:0016788">
    <property type="term" value="F:hydrolase activity, acting on ester bonds"/>
    <property type="evidence" value="ECO:0007669"/>
    <property type="project" value="TreeGrafter"/>
</dbReference>
<comment type="similarity">
    <text evidence="1">Belongs to the esterase D family.</text>
</comment>
<organism evidence="4 5">
    <name type="scientific">Sandaracinobacter neustonicus</name>
    <dbReference type="NCBI Taxonomy" id="1715348"/>
    <lineage>
        <taxon>Bacteria</taxon>
        <taxon>Pseudomonadati</taxon>
        <taxon>Pseudomonadota</taxon>
        <taxon>Alphaproteobacteria</taxon>
        <taxon>Sphingomonadales</taxon>
        <taxon>Sphingosinicellaceae</taxon>
        <taxon>Sandaracinobacter</taxon>
    </lineage>
</organism>
<dbReference type="EMBL" id="VFSU01000019">
    <property type="protein sequence ID" value="TPE62151.1"/>
    <property type="molecule type" value="Genomic_DNA"/>
</dbReference>
<feature type="signal peptide" evidence="3">
    <location>
        <begin position="1"/>
        <end position="17"/>
    </location>
</feature>
<keyword evidence="2 4" id="KW-0378">Hydrolase</keyword>
<feature type="chain" id="PRO_5021436087" evidence="3">
    <location>
        <begin position="18"/>
        <end position="328"/>
    </location>
</feature>
<dbReference type="OrthoDB" id="5523653at2"/>
<evidence type="ECO:0000313" key="4">
    <source>
        <dbReference type="EMBL" id="TPE62151.1"/>
    </source>
</evidence>
<dbReference type="AlphaFoldDB" id="A0A501XNA7"/>
<evidence type="ECO:0000313" key="5">
    <source>
        <dbReference type="Proteomes" id="UP000319897"/>
    </source>
</evidence>
<comment type="caution">
    <text evidence="4">The sequence shown here is derived from an EMBL/GenBank/DDBJ whole genome shotgun (WGS) entry which is preliminary data.</text>
</comment>
<dbReference type="RefSeq" id="WP_140927576.1">
    <property type="nucleotide sequence ID" value="NZ_VFSU01000019.1"/>
</dbReference>
<keyword evidence="5" id="KW-1185">Reference proteome</keyword>
<keyword evidence="3" id="KW-0732">Signal</keyword>
<dbReference type="Gene3D" id="3.40.50.1820">
    <property type="entry name" value="alpha/beta hydrolase"/>
    <property type="match status" value="1"/>
</dbReference>
<dbReference type="PANTHER" id="PTHR40841">
    <property type="entry name" value="SIDEROPHORE TRIACETYLFUSARININE C ESTERASE"/>
    <property type="match status" value="1"/>
</dbReference>
<sequence>MRSLLLSLALLASPALAQAPGQQADTAPPKRYELPNTQVLTLHSERLGRDYELYVWLPPSYGSQPDRKYPVLFTTDAPQSFPMITNLHRRLRASERGMQDAIIVGLGYAVGDTGEYSRRRDYTPSIFGDIDARSDMPGRPVKYGEAEQYRLHLKEEVFPFLESRFRIDPSRRIYAGHSYGGLFGSYVLFADPAMFQKYILMSPSLWYGRRQLLGQERGYAAGHKDLPAEVYFMIGGEETVDDPDTEPFSSSRMAMVEDMDEMVKMLKSRHYPSLKVQSRIFPGEDHGSVYPDAIRAGMEWALAGSGKRPHVPCETPGCRLPWKAPTNR</sequence>
<evidence type="ECO:0000256" key="3">
    <source>
        <dbReference type="SAM" id="SignalP"/>
    </source>
</evidence>
<dbReference type="InterPro" id="IPR029058">
    <property type="entry name" value="AB_hydrolase_fold"/>
</dbReference>
<dbReference type="PANTHER" id="PTHR40841:SF2">
    <property type="entry name" value="SIDEROPHORE-DEGRADING ESTERASE (EUROFUNG)"/>
    <property type="match status" value="1"/>
</dbReference>
<proteinExistence type="inferred from homology"/>
<reference evidence="4 5" key="1">
    <citation type="submission" date="2019-06" db="EMBL/GenBank/DDBJ databases">
        <authorList>
            <person name="Lee I."/>
            <person name="Jang G.I."/>
            <person name="Hwang C.Y."/>
        </authorList>
    </citation>
    <scope>NUCLEOTIDE SEQUENCE [LARGE SCALE GENOMIC DNA]</scope>
    <source>
        <strain evidence="4 5">PAMC 28131</strain>
    </source>
</reference>
<dbReference type="InterPro" id="IPR000801">
    <property type="entry name" value="Esterase-like"/>
</dbReference>
<dbReference type="Pfam" id="PF00756">
    <property type="entry name" value="Esterase"/>
    <property type="match status" value="1"/>
</dbReference>
<name>A0A501XNA7_9SPHN</name>
<gene>
    <name evidence="4" type="ORF">FJQ54_06335</name>
</gene>
<accession>A0A501XNA7</accession>
<evidence type="ECO:0000256" key="2">
    <source>
        <dbReference type="ARBA" id="ARBA00022801"/>
    </source>
</evidence>
<dbReference type="Proteomes" id="UP000319897">
    <property type="component" value="Unassembled WGS sequence"/>
</dbReference>
<evidence type="ECO:0000256" key="1">
    <source>
        <dbReference type="ARBA" id="ARBA00005622"/>
    </source>
</evidence>
<dbReference type="SUPFAM" id="SSF53474">
    <property type="entry name" value="alpha/beta-Hydrolases"/>
    <property type="match status" value="1"/>
</dbReference>
<dbReference type="InterPro" id="IPR052558">
    <property type="entry name" value="Siderophore_Hydrolase_D"/>
</dbReference>